<gene>
    <name evidence="1" type="ORF">Q5741_04580</name>
</gene>
<dbReference type="Proteomes" id="UP001240171">
    <property type="component" value="Unassembled WGS sequence"/>
</dbReference>
<dbReference type="EMBL" id="JAUQTB010000002">
    <property type="protein sequence ID" value="MDO7905687.1"/>
    <property type="molecule type" value="Genomic_DNA"/>
</dbReference>
<sequence>MAFGINREELDTWKQNVASGQIAFLTHYWMDERFPGVTSVTKVGCADLDKLTAWCLEHKLDPRYIHKRNAYPHFDLMGSKQREVLLQEGMMHQIDRFRL</sequence>
<comment type="caution">
    <text evidence="1">The sequence shown here is derived from an EMBL/GenBank/DDBJ whole genome shotgun (WGS) entry which is preliminary data.</text>
</comment>
<evidence type="ECO:0008006" key="3">
    <source>
        <dbReference type="Google" id="ProtNLM"/>
    </source>
</evidence>
<protein>
    <recommendedName>
        <fullName evidence="3">DUF4031 domain-containing protein</fullName>
    </recommendedName>
</protein>
<name>A0ABT9C8V7_9BACL</name>
<organism evidence="1 2">
    <name type="scientific">Paenibacillus lacisoli</name>
    <dbReference type="NCBI Taxonomy" id="3064525"/>
    <lineage>
        <taxon>Bacteria</taxon>
        <taxon>Bacillati</taxon>
        <taxon>Bacillota</taxon>
        <taxon>Bacilli</taxon>
        <taxon>Bacillales</taxon>
        <taxon>Paenibacillaceae</taxon>
        <taxon>Paenibacillus</taxon>
    </lineage>
</organism>
<proteinExistence type="predicted"/>
<evidence type="ECO:0000313" key="1">
    <source>
        <dbReference type="EMBL" id="MDO7905687.1"/>
    </source>
</evidence>
<accession>A0ABT9C8V7</accession>
<dbReference type="RefSeq" id="WP_305022892.1">
    <property type="nucleotide sequence ID" value="NZ_JAUQTB010000002.1"/>
</dbReference>
<evidence type="ECO:0000313" key="2">
    <source>
        <dbReference type="Proteomes" id="UP001240171"/>
    </source>
</evidence>
<reference evidence="1 2" key="1">
    <citation type="submission" date="2023-07" db="EMBL/GenBank/DDBJ databases">
        <title>Paenibacillus sp. JX-17 nov. isolated from soil.</title>
        <authorList>
            <person name="Wan Y."/>
            <person name="Liu B."/>
        </authorList>
    </citation>
    <scope>NUCLEOTIDE SEQUENCE [LARGE SCALE GENOMIC DNA]</scope>
    <source>
        <strain evidence="1 2">JX-17</strain>
    </source>
</reference>
<keyword evidence="2" id="KW-1185">Reference proteome</keyword>